<name>A0ABS8SDA3_DATST</name>
<organism evidence="2 3">
    <name type="scientific">Datura stramonium</name>
    <name type="common">Jimsonweed</name>
    <name type="synonym">Common thornapple</name>
    <dbReference type="NCBI Taxonomy" id="4076"/>
    <lineage>
        <taxon>Eukaryota</taxon>
        <taxon>Viridiplantae</taxon>
        <taxon>Streptophyta</taxon>
        <taxon>Embryophyta</taxon>
        <taxon>Tracheophyta</taxon>
        <taxon>Spermatophyta</taxon>
        <taxon>Magnoliopsida</taxon>
        <taxon>eudicotyledons</taxon>
        <taxon>Gunneridae</taxon>
        <taxon>Pentapetalae</taxon>
        <taxon>asterids</taxon>
        <taxon>lamiids</taxon>
        <taxon>Solanales</taxon>
        <taxon>Solanaceae</taxon>
        <taxon>Solanoideae</taxon>
        <taxon>Datureae</taxon>
        <taxon>Datura</taxon>
    </lineage>
</organism>
<reference evidence="2 3" key="1">
    <citation type="journal article" date="2021" name="BMC Genomics">
        <title>Datura genome reveals duplications of psychoactive alkaloid biosynthetic genes and high mutation rate following tissue culture.</title>
        <authorList>
            <person name="Rajewski A."/>
            <person name="Carter-House D."/>
            <person name="Stajich J."/>
            <person name="Litt A."/>
        </authorList>
    </citation>
    <scope>NUCLEOTIDE SEQUENCE [LARGE SCALE GENOMIC DNA]</scope>
    <source>
        <strain evidence="2">AR-01</strain>
    </source>
</reference>
<proteinExistence type="predicted"/>
<protein>
    <submittedName>
        <fullName evidence="2">Uncharacterized protein</fullName>
    </submittedName>
</protein>
<dbReference type="EMBL" id="JACEIK010000426">
    <property type="protein sequence ID" value="MCD7456808.1"/>
    <property type="molecule type" value="Genomic_DNA"/>
</dbReference>
<dbReference type="Proteomes" id="UP000823775">
    <property type="component" value="Unassembled WGS sequence"/>
</dbReference>
<comment type="caution">
    <text evidence="2">The sequence shown here is derived from an EMBL/GenBank/DDBJ whole genome shotgun (WGS) entry which is preliminary data.</text>
</comment>
<keyword evidence="3" id="KW-1185">Reference proteome</keyword>
<feature type="region of interest" description="Disordered" evidence="1">
    <location>
        <begin position="73"/>
        <end position="94"/>
    </location>
</feature>
<feature type="region of interest" description="Disordered" evidence="1">
    <location>
        <begin position="129"/>
        <end position="201"/>
    </location>
</feature>
<evidence type="ECO:0000313" key="2">
    <source>
        <dbReference type="EMBL" id="MCD7456808.1"/>
    </source>
</evidence>
<accession>A0ABS8SDA3</accession>
<evidence type="ECO:0000256" key="1">
    <source>
        <dbReference type="SAM" id="MobiDB-lite"/>
    </source>
</evidence>
<evidence type="ECO:0000313" key="3">
    <source>
        <dbReference type="Proteomes" id="UP000823775"/>
    </source>
</evidence>
<gene>
    <name evidence="2" type="ORF">HAX54_033291</name>
</gene>
<feature type="compositionally biased region" description="Low complexity" evidence="1">
    <location>
        <begin position="73"/>
        <end position="84"/>
    </location>
</feature>
<sequence length="201" mass="22635">MRRQWNRYSKNPQSRNGFWFIKRSIQGRASELTQAEVRRHWCMMEISANNTVTKIAKKKPHLEAHTSVTLTERSLSTRIPSSLSSPPPIVKGSRHQTLHHRTVTGEDQAFQELAKVCSVTVSSRHVVQPVPTTESSLSPVDTTPEVTSRRTPSFEATSQPTPTFQATRYQAPSFQATSQPTPSFSATKQQTPSFPFTRQQS</sequence>